<proteinExistence type="predicted"/>
<dbReference type="STRING" id="1223802.SUTH_01828"/>
<dbReference type="Proteomes" id="UP000031637">
    <property type="component" value="Chromosome"/>
</dbReference>
<keyword evidence="2" id="KW-1185">Reference proteome</keyword>
<dbReference type="EMBL" id="AP012547">
    <property type="protein sequence ID" value="BAO29620.1"/>
    <property type="molecule type" value="Genomic_DNA"/>
</dbReference>
<accession>W0SFR9</accession>
<dbReference type="InterPro" id="IPR036890">
    <property type="entry name" value="HATPase_C_sf"/>
</dbReference>
<name>W0SFR9_9PROT</name>
<gene>
    <name evidence="1" type="ORF">SUTH_01828</name>
</gene>
<evidence type="ECO:0000313" key="1">
    <source>
        <dbReference type="EMBL" id="BAO29620.1"/>
    </source>
</evidence>
<reference evidence="1 2" key="1">
    <citation type="journal article" date="2014" name="Syst. Appl. Microbiol.">
        <title>Complete genomes of freshwater sulfur oxidizers Sulfuricella denitrificans skB26 and Sulfuritalea hydrogenivorans sk43H: genetic insights into the sulfur oxidation pathway of betaproteobacteria.</title>
        <authorList>
            <person name="Watanabe T."/>
            <person name="Kojima H."/>
            <person name="Fukui M."/>
        </authorList>
    </citation>
    <scope>NUCLEOTIDE SEQUENCE [LARGE SCALE GENOMIC DNA]</scope>
    <source>
        <strain evidence="1">DSM22779</strain>
    </source>
</reference>
<dbReference type="Gene3D" id="3.30.565.10">
    <property type="entry name" value="Histidine kinase-like ATPase, C-terminal domain"/>
    <property type="match status" value="1"/>
</dbReference>
<sequence>MNPHMKALFESLQEALLIVSATGETLYANPVAREILQISAGANYSSEWLQGQLRAIRQGYLKPPLTFEVDLPRRSEHADRMQVTLLQSPAGSNFILVMKNITAERLYQNAVGNLAEMLDSEFGAPVKRFLASVTDTLAQFEIRAEGSEGHWALQNAVAAMSREGASLERSLQKASLLAATHRWFPMRDDQRVLVTSLVDDALLASQPLLVERGIQVRFCGLDDSLPVIYGSKMFLTQALVAYLAHLVERIDRGVNILISAKANGNVVLLTITNYGDLLPEKSSSALLPLSGVARLKSVKAVELPLALCKRVVELNGGNLRFGRENGKVSSITFELPVGAPAKAFGESCEECPISAQAMQYARDLAEIMADSKEGRPQLRKAVPLRKAS</sequence>
<protein>
    <submittedName>
        <fullName evidence="1">Uncharacterized protein</fullName>
    </submittedName>
</protein>
<dbReference type="HOGENOM" id="CLU_711568_0_0_4"/>
<dbReference type="KEGG" id="shd:SUTH_01828"/>
<organism evidence="1 2">
    <name type="scientific">Sulfuritalea hydrogenivorans sk43H</name>
    <dbReference type="NCBI Taxonomy" id="1223802"/>
    <lineage>
        <taxon>Bacteria</taxon>
        <taxon>Pseudomonadati</taxon>
        <taxon>Pseudomonadota</taxon>
        <taxon>Betaproteobacteria</taxon>
        <taxon>Nitrosomonadales</taxon>
        <taxon>Sterolibacteriaceae</taxon>
        <taxon>Sulfuritalea</taxon>
    </lineage>
</organism>
<dbReference type="AlphaFoldDB" id="W0SFR9"/>
<dbReference type="SUPFAM" id="SSF55874">
    <property type="entry name" value="ATPase domain of HSP90 chaperone/DNA topoisomerase II/histidine kinase"/>
    <property type="match status" value="1"/>
</dbReference>
<evidence type="ECO:0000313" key="2">
    <source>
        <dbReference type="Proteomes" id="UP000031637"/>
    </source>
</evidence>